<reference evidence="7" key="1">
    <citation type="submission" date="2025-08" db="UniProtKB">
        <authorList>
            <consortium name="Ensembl"/>
        </authorList>
    </citation>
    <scope>IDENTIFICATION</scope>
    <source>
        <strain evidence="7">Glennie</strain>
    </source>
</reference>
<evidence type="ECO:0000256" key="3">
    <source>
        <dbReference type="ARBA" id="ARBA00022443"/>
    </source>
</evidence>
<dbReference type="InterPro" id="IPR011990">
    <property type="entry name" value="TPR-like_helical_dom_sf"/>
</dbReference>
<accession>A0A6I8P178</accession>
<dbReference type="InParanoid" id="A0A6I8P178"/>
<keyword evidence="8" id="KW-1185">Reference proteome</keyword>
<evidence type="ECO:0000256" key="2">
    <source>
        <dbReference type="ARBA" id="ARBA00008051"/>
    </source>
</evidence>
<evidence type="ECO:0000313" key="8">
    <source>
        <dbReference type="Proteomes" id="UP000002279"/>
    </source>
</evidence>
<evidence type="ECO:0000256" key="6">
    <source>
        <dbReference type="ARBA" id="ARBA00022803"/>
    </source>
</evidence>
<dbReference type="OMA" id="CACEVLY"/>
<proteinExistence type="inferred from homology"/>
<keyword evidence="3" id="KW-0728">SH3 domain</keyword>
<dbReference type="Ensembl" id="ENSOANT00000072374.1">
    <property type="protein sequence ID" value="ENSOANP00000046264.1"/>
    <property type="gene ID" value="ENSOANG00000038855.1"/>
</dbReference>
<organism evidence="7 8">
    <name type="scientific">Ornithorhynchus anatinus</name>
    <name type="common">Duckbill platypus</name>
    <dbReference type="NCBI Taxonomy" id="9258"/>
    <lineage>
        <taxon>Eukaryota</taxon>
        <taxon>Metazoa</taxon>
        <taxon>Chordata</taxon>
        <taxon>Craniata</taxon>
        <taxon>Vertebrata</taxon>
        <taxon>Euteleostomi</taxon>
        <taxon>Mammalia</taxon>
        <taxon>Monotremata</taxon>
        <taxon>Ornithorhynchidae</taxon>
        <taxon>Ornithorhynchus</taxon>
    </lineage>
</organism>
<reference evidence="7" key="2">
    <citation type="submission" date="2025-09" db="UniProtKB">
        <authorList>
            <consortium name="Ensembl"/>
        </authorList>
    </citation>
    <scope>IDENTIFICATION</scope>
    <source>
        <strain evidence="7">Glennie</strain>
    </source>
</reference>
<comment type="similarity">
    <text evidence="2">Belongs to the NCF2/NOXA1 family.</text>
</comment>
<evidence type="ECO:0008006" key="9">
    <source>
        <dbReference type="Google" id="ProtNLM"/>
    </source>
</evidence>
<dbReference type="AlphaFoldDB" id="A0A6I8P178"/>
<keyword evidence="5" id="KW-0677">Repeat</keyword>
<evidence type="ECO:0000313" key="7">
    <source>
        <dbReference type="Ensembl" id="ENSOANP00000046264.1"/>
    </source>
</evidence>
<protein>
    <recommendedName>
        <fullName evidence="9">NADPH oxidase activator 1</fullName>
    </recommendedName>
</protein>
<dbReference type="Bgee" id="ENSOANG00000038855">
    <property type="expression patterns" value="Expressed in fibroblast and 3 other cell types or tissues"/>
</dbReference>
<dbReference type="GO" id="GO:0005737">
    <property type="term" value="C:cytoplasm"/>
    <property type="evidence" value="ECO:0007669"/>
    <property type="project" value="UniProtKB-SubCell"/>
</dbReference>
<dbReference type="PANTHER" id="PTHR15175">
    <property type="entry name" value="NEUTROPHIL CYTOSOLIC FACTOR 2, NEUTROPHIL NADPH OXIDASE FACTOR 2"/>
    <property type="match status" value="1"/>
</dbReference>
<evidence type="ECO:0000256" key="5">
    <source>
        <dbReference type="ARBA" id="ARBA00022737"/>
    </source>
</evidence>
<dbReference type="SUPFAM" id="SSF48452">
    <property type="entry name" value="TPR-like"/>
    <property type="match status" value="1"/>
</dbReference>
<name>A0A6I8P178_ORNAN</name>
<dbReference type="InterPro" id="IPR051864">
    <property type="entry name" value="NCF2_NOXA1"/>
</dbReference>
<dbReference type="Gene3D" id="1.25.40.10">
    <property type="entry name" value="Tetratricopeptide repeat domain"/>
    <property type="match status" value="1"/>
</dbReference>
<dbReference type="FunFam" id="1.25.40.10:FF:000017">
    <property type="entry name" value="NADPH oxidase regulator NoxR"/>
    <property type="match status" value="1"/>
</dbReference>
<evidence type="ECO:0000256" key="1">
    <source>
        <dbReference type="ARBA" id="ARBA00004496"/>
    </source>
</evidence>
<sequence length="222" mass="24985">MMVSRDLLKSWHEAVEAVDEKNWESALKIFSAVAEPPSKIDFNVGCLRLSSGNPEGALKAFDRAVAKDSCLAVGFFQRGSALSDCRMALEQLRDNRFIDYNQLGLRYTLYAWEVVYNTAAAQARLGLWPEARRSLEGAGGRRPEGRPPALDVAVERVRKRLFLDPLQIPPGEVFRPRKRYVEQLRSMDFLGKPKVSLACAESIHSVVFIGRLLCAERCTERV</sequence>
<comment type="subcellular location">
    <subcellularLocation>
        <location evidence="1">Cytoplasm</location>
    </subcellularLocation>
</comment>
<dbReference type="Proteomes" id="UP000002279">
    <property type="component" value="Unplaced"/>
</dbReference>
<dbReference type="GeneTree" id="ENSGT00530000063843"/>
<dbReference type="PANTHER" id="PTHR15175:SF4">
    <property type="entry name" value="NADPH OXIDASE ACTIVATOR 1"/>
    <property type="match status" value="1"/>
</dbReference>
<keyword evidence="6" id="KW-0802">TPR repeat</keyword>
<keyword evidence="4" id="KW-0963">Cytoplasm</keyword>
<evidence type="ECO:0000256" key="4">
    <source>
        <dbReference type="ARBA" id="ARBA00022490"/>
    </source>
</evidence>